<dbReference type="RefSeq" id="WP_135621920.1">
    <property type="nucleotide sequence ID" value="NZ_MPRL01000003.1"/>
</dbReference>
<evidence type="ECO:0000313" key="1">
    <source>
        <dbReference type="EMBL" id="OOZ42007.1"/>
    </source>
</evidence>
<dbReference type="OrthoDB" id="7064023at2"/>
<comment type="caution">
    <text evidence="1">The sequence shown here is derived from an EMBL/GenBank/DDBJ whole genome shotgun (WGS) entry which is preliminary data.</text>
</comment>
<evidence type="ECO:0000313" key="2">
    <source>
        <dbReference type="Proteomes" id="UP000191110"/>
    </source>
</evidence>
<reference evidence="1 2" key="1">
    <citation type="submission" date="2016-11" db="EMBL/GenBank/DDBJ databases">
        <title>Mixed transmission modes and dynamic genome evolution in an obligate animal-bacterial symbiosis.</title>
        <authorList>
            <person name="Russell S.L."/>
            <person name="Corbett-Detig R.B."/>
            <person name="Cavanaugh C.M."/>
        </authorList>
    </citation>
    <scope>NUCLEOTIDE SEQUENCE [LARGE SCALE GENOMIC DNA]</scope>
    <source>
        <strain evidence="1">Sveles-Q1</strain>
    </source>
</reference>
<dbReference type="EMBL" id="MPRL01000003">
    <property type="protein sequence ID" value="OOZ42007.1"/>
    <property type="molecule type" value="Genomic_DNA"/>
</dbReference>
<name>A0A1T2LA75_9GAMM</name>
<accession>A0A1T2LA75</accession>
<proteinExistence type="predicted"/>
<sequence length="73" mass="8568">MIYRLANQFEQKHGVRPNLLYLSPQHLERLKSECPEVVDQNTLYHFFKIELVVGRDVIHPHVAWSSTALKRAV</sequence>
<dbReference type="AlphaFoldDB" id="A0A1T2LA75"/>
<keyword evidence="2" id="KW-1185">Reference proteome</keyword>
<protein>
    <submittedName>
        <fullName evidence="1">Uncharacterized protein</fullName>
    </submittedName>
</protein>
<organism evidence="1 2">
    <name type="scientific">Solemya pervernicosa gill symbiont</name>
    <dbReference type="NCBI Taxonomy" id="642797"/>
    <lineage>
        <taxon>Bacteria</taxon>
        <taxon>Pseudomonadati</taxon>
        <taxon>Pseudomonadota</taxon>
        <taxon>Gammaproteobacteria</taxon>
        <taxon>sulfur-oxidizing symbionts</taxon>
    </lineage>
</organism>
<dbReference type="Proteomes" id="UP000191110">
    <property type="component" value="Unassembled WGS sequence"/>
</dbReference>
<gene>
    <name evidence="1" type="ORF">BOW53_01325</name>
</gene>